<dbReference type="Pfam" id="PF05806">
    <property type="entry name" value="Noggin"/>
    <property type="match status" value="1"/>
</dbReference>
<evidence type="ECO:0008006" key="10">
    <source>
        <dbReference type="Google" id="ProtNLM"/>
    </source>
</evidence>
<evidence type="ECO:0000256" key="6">
    <source>
        <dbReference type="SAM" id="MobiDB-lite"/>
    </source>
</evidence>
<sequence length="246" mass="27665">MSSLHIPPKLVLLPVLVIVAFNTVRLPLVVNSQVVQPEDHDDFIEPQLPPRQIPTLPQQWIAHHLQLARFTRPMTMNANAGKGNGNGRSKKDCGYPVLTRRLFGAVLKRSHPHLANSEEEVDEKIKEEDNSLERVKRNELSESHSGGCMAKRQWIDMGSDYYPRYVKSYHCTGSTCDRGFGEFGECKPKHYTTKVLKKNSPVDTTSVEDCDQTLPEALRFDWKLISVTVTTCCDCVSPASSIFGLN</sequence>
<evidence type="ECO:0000313" key="8">
    <source>
        <dbReference type="EMBL" id="CAL8118144.1"/>
    </source>
</evidence>
<keyword evidence="4" id="KW-0964">Secreted</keyword>
<dbReference type="Gene3D" id="2.10.90.10">
    <property type="entry name" value="Cystine-knot cytokines"/>
    <property type="match status" value="1"/>
</dbReference>
<comment type="caution">
    <text evidence="8">The sequence shown here is derived from an EMBL/GenBank/DDBJ whole genome shotgun (WGS) entry which is preliminary data.</text>
</comment>
<comment type="similarity">
    <text evidence="2">Belongs to the noggin family.</text>
</comment>
<keyword evidence="3" id="KW-0217">Developmental protein</keyword>
<dbReference type="PANTHER" id="PTHR39940:SF1">
    <property type="entry name" value="PROTHORACICOTROPIC HORMONE, ISOFORM F"/>
    <property type="match status" value="1"/>
</dbReference>
<evidence type="ECO:0000256" key="1">
    <source>
        <dbReference type="ARBA" id="ARBA00004613"/>
    </source>
</evidence>
<proteinExistence type="inferred from homology"/>
<keyword evidence="9" id="KW-1185">Reference proteome</keyword>
<evidence type="ECO:0000256" key="7">
    <source>
        <dbReference type="SAM" id="SignalP"/>
    </source>
</evidence>
<gene>
    <name evidence="8" type="ORF">ODALV1_LOCUS17999</name>
</gene>
<name>A0ABP1R7G3_9HEXA</name>
<feature type="compositionally biased region" description="Basic and acidic residues" evidence="6">
    <location>
        <begin position="123"/>
        <end position="138"/>
    </location>
</feature>
<feature type="region of interest" description="Disordered" evidence="6">
    <location>
        <begin position="114"/>
        <end position="138"/>
    </location>
</feature>
<dbReference type="InterPro" id="IPR029034">
    <property type="entry name" value="Cystine-knot_cytokine"/>
</dbReference>
<evidence type="ECO:0000313" key="9">
    <source>
        <dbReference type="Proteomes" id="UP001642540"/>
    </source>
</evidence>
<dbReference type="PANTHER" id="PTHR39940">
    <property type="entry name" value="PROTHORACICOTROPIC HORMONE, ISOFORM F"/>
    <property type="match status" value="1"/>
</dbReference>
<dbReference type="EMBL" id="CAXLJM020000057">
    <property type="protein sequence ID" value="CAL8118144.1"/>
    <property type="molecule type" value="Genomic_DNA"/>
</dbReference>
<evidence type="ECO:0000256" key="5">
    <source>
        <dbReference type="ARBA" id="ARBA00022729"/>
    </source>
</evidence>
<dbReference type="Proteomes" id="UP001642540">
    <property type="component" value="Unassembled WGS sequence"/>
</dbReference>
<evidence type="ECO:0000256" key="4">
    <source>
        <dbReference type="ARBA" id="ARBA00022525"/>
    </source>
</evidence>
<dbReference type="InterPro" id="IPR052876">
    <property type="entry name" value="Insect_Hormone_Regulators"/>
</dbReference>
<feature type="signal peptide" evidence="7">
    <location>
        <begin position="1"/>
        <end position="32"/>
    </location>
</feature>
<comment type="subcellular location">
    <subcellularLocation>
        <location evidence="1">Secreted</location>
    </subcellularLocation>
</comment>
<evidence type="ECO:0000256" key="3">
    <source>
        <dbReference type="ARBA" id="ARBA00022473"/>
    </source>
</evidence>
<evidence type="ECO:0000256" key="2">
    <source>
        <dbReference type="ARBA" id="ARBA00007480"/>
    </source>
</evidence>
<reference evidence="8 9" key="1">
    <citation type="submission" date="2024-08" db="EMBL/GenBank/DDBJ databases">
        <authorList>
            <person name="Cucini C."/>
            <person name="Frati F."/>
        </authorList>
    </citation>
    <scope>NUCLEOTIDE SEQUENCE [LARGE SCALE GENOMIC DNA]</scope>
</reference>
<organism evidence="8 9">
    <name type="scientific">Orchesella dallaii</name>
    <dbReference type="NCBI Taxonomy" id="48710"/>
    <lineage>
        <taxon>Eukaryota</taxon>
        <taxon>Metazoa</taxon>
        <taxon>Ecdysozoa</taxon>
        <taxon>Arthropoda</taxon>
        <taxon>Hexapoda</taxon>
        <taxon>Collembola</taxon>
        <taxon>Entomobryomorpha</taxon>
        <taxon>Entomobryoidea</taxon>
        <taxon>Orchesellidae</taxon>
        <taxon>Orchesellinae</taxon>
        <taxon>Orchesella</taxon>
    </lineage>
</organism>
<dbReference type="SUPFAM" id="SSF57501">
    <property type="entry name" value="Cystine-knot cytokines"/>
    <property type="match status" value="1"/>
</dbReference>
<dbReference type="InterPro" id="IPR008717">
    <property type="entry name" value="Noggin"/>
</dbReference>
<feature type="chain" id="PRO_5046885703" description="Protein trunk" evidence="7">
    <location>
        <begin position="33"/>
        <end position="246"/>
    </location>
</feature>
<accession>A0ABP1R7G3</accession>
<keyword evidence="5 7" id="KW-0732">Signal</keyword>
<protein>
    <recommendedName>
        <fullName evidence="10">Protein trunk</fullName>
    </recommendedName>
</protein>